<comment type="caution">
    <text evidence="1">The sequence shown here is derived from an EMBL/GenBank/DDBJ whole genome shotgun (WGS) entry which is preliminary data.</text>
</comment>
<organism evidence="1 2">
    <name type="scientific">Albula glossodonta</name>
    <name type="common">roundjaw bonefish</name>
    <dbReference type="NCBI Taxonomy" id="121402"/>
    <lineage>
        <taxon>Eukaryota</taxon>
        <taxon>Metazoa</taxon>
        <taxon>Chordata</taxon>
        <taxon>Craniata</taxon>
        <taxon>Vertebrata</taxon>
        <taxon>Euteleostomi</taxon>
        <taxon>Actinopterygii</taxon>
        <taxon>Neopterygii</taxon>
        <taxon>Teleostei</taxon>
        <taxon>Albuliformes</taxon>
        <taxon>Albulidae</taxon>
        <taxon>Albula</taxon>
    </lineage>
</organism>
<proteinExistence type="predicted"/>
<keyword evidence="2" id="KW-1185">Reference proteome</keyword>
<evidence type="ECO:0000313" key="2">
    <source>
        <dbReference type="Proteomes" id="UP000824540"/>
    </source>
</evidence>
<dbReference type="EMBL" id="JAFBMS010000125">
    <property type="protein sequence ID" value="KAG9335260.1"/>
    <property type="molecule type" value="Genomic_DNA"/>
</dbReference>
<dbReference type="Proteomes" id="UP000824540">
    <property type="component" value="Unassembled WGS sequence"/>
</dbReference>
<evidence type="ECO:0000313" key="1">
    <source>
        <dbReference type="EMBL" id="KAG9335260.1"/>
    </source>
</evidence>
<name>A0A8T2N792_9TELE</name>
<dbReference type="OrthoDB" id="10051601at2759"/>
<dbReference type="AlphaFoldDB" id="A0A8T2N792"/>
<reference evidence="1" key="1">
    <citation type="thesis" date="2021" institute="BYU ScholarsArchive" country="Provo, UT, USA">
        <title>Applications of and Algorithms for Genome Assembly and Genomic Analyses with an Emphasis on Marine Teleosts.</title>
        <authorList>
            <person name="Pickett B.D."/>
        </authorList>
    </citation>
    <scope>NUCLEOTIDE SEQUENCE</scope>
    <source>
        <strain evidence="1">HI-2016</strain>
    </source>
</reference>
<sequence>MTERGGCEQSEHPIRRKENGWYDEEHPLVFLFLGSSGIGNGLCRFCFITGFVCGVVRPSLRCCFSPRLSGPVIDSLRQILSSWKSPLTGQALTFHCSNRNRETVISIATFNKPASHPTCSLLPGQGEQ</sequence>
<gene>
    <name evidence="1" type="ORF">JZ751_005440</name>
</gene>
<protein>
    <submittedName>
        <fullName evidence="1">Uncharacterized protein</fullName>
    </submittedName>
</protein>
<accession>A0A8T2N792</accession>